<dbReference type="Pfam" id="PF02861">
    <property type="entry name" value="Clp_N"/>
    <property type="match status" value="1"/>
</dbReference>
<dbReference type="AlphaFoldDB" id="A0A930YQ93"/>
<evidence type="ECO:0000313" key="3">
    <source>
        <dbReference type="EMBL" id="MBF4808445.1"/>
    </source>
</evidence>
<organism evidence="3 4">
    <name type="scientific">Lancefieldella rimae</name>
    <dbReference type="NCBI Taxonomy" id="1383"/>
    <lineage>
        <taxon>Bacteria</taxon>
        <taxon>Bacillati</taxon>
        <taxon>Actinomycetota</taxon>
        <taxon>Coriobacteriia</taxon>
        <taxon>Coriobacteriales</taxon>
        <taxon>Atopobiaceae</taxon>
        <taxon>Lancefieldella</taxon>
    </lineage>
</organism>
<dbReference type="Proteomes" id="UP000698335">
    <property type="component" value="Unassembled WGS sequence"/>
</dbReference>
<dbReference type="PROSITE" id="PS51903">
    <property type="entry name" value="CLP_R"/>
    <property type="match status" value="1"/>
</dbReference>
<dbReference type="InterPro" id="IPR004176">
    <property type="entry name" value="Clp_R_N"/>
</dbReference>
<dbReference type="Gene3D" id="1.10.1780.10">
    <property type="entry name" value="Clp, N-terminal domain"/>
    <property type="match status" value="1"/>
</dbReference>
<gene>
    <name evidence="3" type="ORF">HXK26_07110</name>
</gene>
<dbReference type="EMBL" id="JABZGW010000376">
    <property type="protein sequence ID" value="MBF4808445.1"/>
    <property type="molecule type" value="Genomic_DNA"/>
</dbReference>
<sequence>MRIDKWAVTAQEALQGALGIAGDAEAAEIAPLHLLKALLDSNERNLRSILEKVGADVEAIEAQVD</sequence>
<keyword evidence="1" id="KW-0677">Repeat</keyword>
<dbReference type="SUPFAM" id="SSF81923">
    <property type="entry name" value="Double Clp-N motif"/>
    <property type="match status" value="1"/>
</dbReference>
<evidence type="ECO:0000259" key="2">
    <source>
        <dbReference type="PROSITE" id="PS51903"/>
    </source>
</evidence>
<protein>
    <recommendedName>
        <fullName evidence="2">Clp R domain-containing protein</fullName>
    </recommendedName>
</protein>
<name>A0A930YQ93_9ACTN</name>
<dbReference type="InterPro" id="IPR036628">
    <property type="entry name" value="Clp_N_dom_sf"/>
</dbReference>
<proteinExistence type="predicted"/>
<comment type="caution">
    <text evidence="3">The sequence shown here is derived from an EMBL/GenBank/DDBJ whole genome shotgun (WGS) entry which is preliminary data.</text>
</comment>
<feature type="non-terminal residue" evidence="3">
    <location>
        <position position="65"/>
    </location>
</feature>
<evidence type="ECO:0000256" key="1">
    <source>
        <dbReference type="PROSITE-ProRule" id="PRU01251"/>
    </source>
</evidence>
<accession>A0A930YQ93</accession>
<feature type="domain" description="Clp R" evidence="2">
    <location>
        <begin position="3"/>
        <end position="65"/>
    </location>
</feature>
<evidence type="ECO:0000313" key="4">
    <source>
        <dbReference type="Proteomes" id="UP000698335"/>
    </source>
</evidence>
<reference evidence="3" key="1">
    <citation type="submission" date="2020-04" db="EMBL/GenBank/DDBJ databases">
        <title>Deep metagenomics examines the oral microbiome during advanced dental caries in children, revealing novel taxa and co-occurrences with host molecules.</title>
        <authorList>
            <person name="Baker J.L."/>
            <person name="Morton J.T."/>
            <person name="Dinis M."/>
            <person name="Alvarez R."/>
            <person name="Tran N.C."/>
            <person name="Knight R."/>
            <person name="Edlund A."/>
        </authorList>
    </citation>
    <scope>NUCLEOTIDE SEQUENCE</scope>
    <source>
        <strain evidence="3">JCVI_38_bin.5</strain>
    </source>
</reference>